<dbReference type="RefSeq" id="WP_167475313.1">
    <property type="nucleotide sequence ID" value="NZ_CP046172.1"/>
</dbReference>
<organism evidence="2 3">
    <name type="scientific">Nocardia arthritidis</name>
    <dbReference type="NCBI Taxonomy" id="228602"/>
    <lineage>
        <taxon>Bacteria</taxon>
        <taxon>Bacillati</taxon>
        <taxon>Actinomycetota</taxon>
        <taxon>Actinomycetes</taxon>
        <taxon>Mycobacteriales</taxon>
        <taxon>Nocardiaceae</taxon>
        <taxon>Nocardia</taxon>
    </lineage>
</organism>
<dbReference type="InterPro" id="IPR040442">
    <property type="entry name" value="Pyrv_kinase-like_dom_sf"/>
</dbReference>
<accession>A0A6G9YH75</accession>
<dbReference type="PANTHER" id="PTHR42905">
    <property type="entry name" value="PHOSPHOENOLPYRUVATE CARBOXYLASE"/>
    <property type="match status" value="1"/>
</dbReference>
<dbReference type="Gene3D" id="3.20.20.60">
    <property type="entry name" value="Phosphoenolpyruvate-binding domains"/>
    <property type="match status" value="1"/>
</dbReference>
<evidence type="ECO:0000256" key="1">
    <source>
        <dbReference type="ARBA" id="ARBA00038455"/>
    </source>
</evidence>
<evidence type="ECO:0000313" key="2">
    <source>
        <dbReference type="EMBL" id="QIS12655.1"/>
    </source>
</evidence>
<comment type="similarity">
    <text evidence="1">Belongs to the isocitrate lyase/PEP mutase superfamily. PEP mutase family.</text>
</comment>
<dbReference type="CDD" id="cd00377">
    <property type="entry name" value="ICL_PEPM"/>
    <property type="match status" value="1"/>
</dbReference>
<keyword evidence="3" id="KW-1185">Reference proteome</keyword>
<sequence>MTENFAEIIEAPGTRGAVLRQAFAEGRLLRVAGAHDGLTARLVAEAGFDAVWASGLEISAAHGLPDISLLGMGEFLAAAETIQRAVALPVIADCDTGFGNDRNAAFTMMRYEAAGIAAICIEDKVFPKRNSFVDSGQELLGAEEFGVKLRAAKDAQRHLDTVLMARTEAFICDLGVDEALRRCHHYVDVGADAVLVHSKAVESAEVISFMDRWQRRAPVVIVPTTYVRFSVEEARSAGVAMVIYANQGMRATVRAVRDTWATVLADGSTTAIESNIATVKDIFELSGMNQWLGNRR</sequence>
<dbReference type="InterPro" id="IPR039556">
    <property type="entry name" value="ICL/PEPM"/>
</dbReference>
<dbReference type="EMBL" id="CP046172">
    <property type="protein sequence ID" value="QIS12655.1"/>
    <property type="molecule type" value="Genomic_DNA"/>
</dbReference>
<dbReference type="AlphaFoldDB" id="A0A6G9YH75"/>
<proteinExistence type="inferred from homology"/>
<name>A0A6G9YH75_9NOCA</name>
<dbReference type="Pfam" id="PF13714">
    <property type="entry name" value="PEP_mutase"/>
    <property type="match status" value="1"/>
</dbReference>
<dbReference type="PANTHER" id="PTHR42905:SF7">
    <property type="entry name" value="PHOSPHOENOLPYRUVATE PHOSPHOMUTASE"/>
    <property type="match status" value="1"/>
</dbReference>
<dbReference type="InterPro" id="IPR015813">
    <property type="entry name" value="Pyrv/PenolPyrv_kinase-like_dom"/>
</dbReference>
<dbReference type="SUPFAM" id="SSF51621">
    <property type="entry name" value="Phosphoenolpyruvate/pyruvate domain"/>
    <property type="match status" value="1"/>
</dbReference>
<protein>
    <submittedName>
        <fullName evidence="2">Phosphoenolpyruvate phosphomutase</fullName>
    </submittedName>
</protein>
<evidence type="ECO:0000313" key="3">
    <source>
        <dbReference type="Proteomes" id="UP000503540"/>
    </source>
</evidence>
<reference evidence="2 3" key="1">
    <citation type="journal article" date="2019" name="ACS Chem. Biol.">
        <title>Identification and Mobilization of a Cryptic Antibiotic Biosynthesis Gene Locus from a Human-Pathogenic Nocardia Isolate.</title>
        <authorList>
            <person name="Herisse M."/>
            <person name="Ishida K."/>
            <person name="Porter J.L."/>
            <person name="Howden B."/>
            <person name="Hertweck C."/>
            <person name="Stinear T.P."/>
            <person name="Pidot S.J."/>
        </authorList>
    </citation>
    <scope>NUCLEOTIDE SEQUENCE [LARGE SCALE GENOMIC DNA]</scope>
    <source>
        <strain evidence="2 3">AUSMDU00012717</strain>
    </source>
</reference>
<dbReference type="Proteomes" id="UP000503540">
    <property type="component" value="Chromosome"/>
</dbReference>
<dbReference type="GO" id="GO:0003824">
    <property type="term" value="F:catalytic activity"/>
    <property type="evidence" value="ECO:0007669"/>
    <property type="project" value="InterPro"/>
</dbReference>
<keyword evidence="2" id="KW-0670">Pyruvate</keyword>
<dbReference type="KEGG" id="nah:F5544_23990"/>
<gene>
    <name evidence="2" type="ORF">F5544_23990</name>
</gene>